<evidence type="ECO:0000256" key="5">
    <source>
        <dbReference type="ARBA" id="ARBA00022801"/>
    </source>
</evidence>
<comment type="function">
    <text evidence="6">Hydrolyzes 3-hydroxyisobutyryl-CoA (HIBYL-CoA), a saline catabolite. Has high activity toward isobutyryl-CoA. Could be an isobutyryl-CoA dehydrogenase that functions in valine catabolism. Also hydrolyzes 3-hydroxypropanoyl-CoA.</text>
</comment>
<sequence length="138" mass="14891">MIVMKGAGDKAFCAGGDVVAVTKSYKVNDPAQTLHKDFFREEYLLNYEIGTCKVPYVAIIDGITMGGGCGLSVHGRFRVATERTMLAMPETALGLFPDVGGSYFLPRLNHNIGPFLALTGFRLNGADVYHSGVATHYV</sequence>
<comment type="similarity">
    <text evidence="2">Belongs to the enoyl-CoA hydratase/isomerase family.</text>
</comment>
<dbReference type="Proteomes" id="UP000267096">
    <property type="component" value="Unassembled WGS sequence"/>
</dbReference>
<evidence type="ECO:0000256" key="4">
    <source>
        <dbReference type="ARBA" id="ARBA00016714"/>
    </source>
</evidence>
<accession>A0A3P6Q0T7</accession>
<feature type="domain" description="Enoyl-CoA hydratase/isomerase" evidence="8">
    <location>
        <begin position="1"/>
        <end position="138"/>
    </location>
</feature>
<name>A0A3P6Q0T7_ANISI</name>
<evidence type="ECO:0000256" key="6">
    <source>
        <dbReference type="ARBA" id="ARBA00024871"/>
    </source>
</evidence>
<dbReference type="InterPro" id="IPR032259">
    <property type="entry name" value="HIBYL-CoA-H"/>
</dbReference>
<keyword evidence="5" id="KW-0378">Hydrolase</keyword>
<dbReference type="GO" id="GO:0006574">
    <property type="term" value="P:L-valine catabolic process"/>
    <property type="evidence" value="ECO:0007669"/>
    <property type="project" value="UniProtKB-UniPathway"/>
</dbReference>
<dbReference type="InterPro" id="IPR029045">
    <property type="entry name" value="ClpP/crotonase-like_dom_sf"/>
</dbReference>
<dbReference type="InterPro" id="IPR045004">
    <property type="entry name" value="ECH_dom"/>
</dbReference>
<evidence type="ECO:0000256" key="7">
    <source>
        <dbReference type="ARBA" id="ARBA00031181"/>
    </source>
</evidence>
<comment type="catalytic activity">
    <reaction evidence="1">
        <text>3-hydroxy-2-methylpropanoyl-CoA + H2O = 3-hydroxy-2-methylpropanoate + CoA + H(+)</text>
        <dbReference type="Rhea" id="RHEA:20888"/>
        <dbReference type="ChEBI" id="CHEBI:11805"/>
        <dbReference type="ChEBI" id="CHEBI:15377"/>
        <dbReference type="ChEBI" id="CHEBI:15378"/>
        <dbReference type="ChEBI" id="CHEBI:57287"/>
        <dbReference type="ChEBI" id="CHEBI:57340"/>
        <dbReference type="EC" id="3.1.2.4"/>
    </reaction>
</comment>
<gene>
    <name evidence="9" type="ORF">ASIM_LOCUS5597</name>
</gene>
<dbReference type="AlphaFoldDB" id="A0A3P6Q0T7"/>
<dbReference type="PANTHER" id="PTHR43176">
    <property type="entry name" value="3-HYDROXYISOBUTYRYL-COA HYDROLASE-RELATED"/>
    <property type="match status" value="1"/>
</dbReference>
<evidence type="ECO:0000313" key="9">
    <source>
        <dbReference type="EMBL" id="VDK25791.1"/>
    </source>
</evidence>
<dbReference type="Pfam" id="PF16113">
    <property type="entry name" value="ECH_2"/>
    <property type="match status" value="1"/>
</dbReference>
<evidence type="ECO:0000259" key="8">
    <source>
        <dbReference type="Pfam" id="PF16113"/>
    </source>
</evidence>
<evidence type="ECO:0000256" key="3">
    <source>
        <dbReference type="ARBA" id="ARBA00011915"/>
    </source>
</evidence>
<proteinExistence type="inferred from homology"/>
<evidence type="ECO:0000313" key="10">
    <source>
        <dbReference type="Proteomes" id="UP000267096"/>
    </source>
</evidence>
<dbReference type="GO" id="GO:0005739">
    <property type="term" value="C:mitochondrion"/>
    <property type="evidence" value="ECO:0007669"/>
    <property type="project" value="TreeGrafter"/>
</dbReference>
<dbReference type="GO" id="GO:0003860">
    <property type="term" value="F:3-hydroxyisobutyryl-CoA hydrolase activity"/>
    <property type="evidence" value="ECO:0007669"/>
    <property type="project" value="UniProtKB-EC"/>
</dbReference>
<keyword evidence="10" id="KW-1185">Reference proteome</keyword>
<dbReference type="Gene3D" id="3.90.226.10">
    <property type="entry name" value="2-enoyl-CoA Hydratase, Chain A, domain 1"/>
    <property type="match status" value="1"/>
</dbReference>
<dbReference type="SUPFAM" id="SSF52096">
    <property type="entry name" value="ClpP/crotonase"/>
    <property type="match status" value="1"/>
</dbReference>
<dbReference type="CDD" id="cd06558">
    <property type="entry name" value="crotonase-like"/>
    <property type="match status" value="1"/>
</dbReference>
<organism evidence="9 10">
    <name type="scientific">Anisakis simplex</name>
    <name type="common">Herring worm</name>
    <dbReference type="NCBI Taxonomy" id="6269"/>
    <lineage>
        <taxon>Eukaryota</taxon>
        <taxon>Metazoa</taxon>
        <taxon>Ecdysozoa</taxon>
        <taxon>Nematoda</taxon>
        <taxon>Chromadorea</taxon>
        <taxon>Rhabditida</taxon>
        <taxon>Spirurina</taxon>
        <taxon>Ascaridomorpha</taxon>
        <taxon>Ascaridoidea</taxon>
        <taxon>Anisakidae</taxon>
        <taxon>Anisakis</taxon>
        <taxon>Anisakis simplex complex</taxon>
    </lineage>
</organism>
<dbReference type="EMBL" id="UYRR01011176">
    <property type="protein sequence ID" value="VDK25791.1"/>
    <property type="molecule type" value="Genomic_DNA"/>
</dbReference>
<reference evidence="9 10" key="1">
    <citation type="submission" date="2018-11" db="EMBL/GenBank/DDBJ databases">
        <authorList>
            <consortium name="Pathogen Informatics"/>
        </authorList>
    </citation>
    <scope>NUCLEOTIDE SEQUENCE [LARGE SCALE GENOMIC DNA]</scope>
</reference>
<dbReference type="OrthoDB" id="1737613at2759"/>
<protein>
    <recommendedName>
        <fullName evidence="4">3-hydroxyisobutyryl-CoA hydrolase, mitochondrial</fullName>
        <ecNumber evidence="3">3.1.2.4</ecNumber>
    </recommendedName>
    <alternativeName>
        <fullName evidence="7">3-hydroxyisobutyryl-coenzyme A hydrolase</fullName>
    </alternativeName>
</protein>
<dbReference type="UniPathway" id="UPA00362"/>
<evidence type="ECO:0000256" key="2">
    <source>
        <dbReference type="ARBA" id="ARBA00005254"/>
    </source>
</evidence>
<evidence type="ECO:0000256" key="1">
    <source>
        <dbReference type="ARBA" id="ARBA00001709"/>
    </source>
</evidence>
<dbReference type="PANTHER" id="PTHR43176:SF3">
    <property type="entry name" value="3-HYDROXYISOBUTYRYL-COA HYDROLASE, MITOCHONDRIAL"/>
    <property type="match status" value="1"/>
</dbReference>
<dbReference type="EC" id="3.1.2.4" evidence="3"/>